<evidence type="ECO:0000313" key="1">
    <source>
        <dbReference type="EMBL" id="MPM42814.1"/>
    </source>
</evidence>
<gene>
    <name evidence="1" type="ORF">SDC9_89485</name>
</gene>
<dbReference type="EMBL" id="VSSQ01009866">
    <property type="protein sequence ID" value="MPM42814.1"/>
    <property type="molecule type" value="Genomic_DNA"/>
</dbReference>
<reference evidence="1" key="1">
    <citation type="submission" date="2019-08" db="EMBL/GenBank/DDBJ databases">
        <authorList>
            <person name="Kucharzyk K."/>
            <person name="Murdoch R.W."/>
            <person name="Higgins S."/>
            <person name="Loffler F."/>
        </authorList>
    </citation>
    <scope>NUCLEOTIDE SEQUENCE</scope>
</reference>
<proteinExistence type="predicted"/>
<organism evidence="1">
    <name type="scientific">bioreactor metagenome</name>
    <dbReference type="NCBI Taxonomy" id="1076179"/>
    <lineage>
        <taxon>unclassified sequences</taxon>
        <taxon>metagenomes</taxon>
        <taxon>ecological metagenomes</taxon>
    </lineage>
</organism>
<sequence>MNRDKRYSEISSLEELKRERASLETLIEHKEMQLKEDVADFRDSLRPVRILTSLVSNITVLYPFFTMGKKIIQSVVSFFKGDDQSLKNEETTINNTQNQDNQ</sequence>
<accession>A0A644ZZ34</accession>
<protein>
    <submittedName>
        <fullName evidence="1">Uncharacterized protein</fullName>
    </submittedName>
</protein>
<name>A0A644ZZ34_9ZZZZ</name>
<comment type="caution">
    <text evidence="1">The sequence shown here is derived from an EMBL/GenBank/DDBJ whole genome shotgun (WGS) entry which is preliminary data.</text>
</comment>
<dbReference type="AlphaFoldDB" id="A0A644ZZ34"/>